<comment type="subcellular location">
    <subcellularLocation>
        <location evidence="9">Cell membrane</location>
        <topology evidence="9">Multi-pass membrane protein</topology>
    </subcellularLocation>
    <subcellularLocation>
        <location evidence="1">Membrane</location>
        <topology evidence="1">Multi-pass membrane protein</topology>
    </subcellularLocation>
</comment>
<feature type="transmembrane region" description="Helical" evidence="9">
    <location>
        <begin position="191"/>
        <end position="215"/>
    </location>
</feature>
<evidence type="ECO:0000256" key="5">
    <source>
        <dbReference type="ARBA" id="ARBA00022989"/>
    </source>
</evidence>
<organism evidence="10 11">
    <name type="scientific">Rhynchophorus ferrugineus</name>
    <name type="common">Red palm weevil</name>
    <name type="synonym">Curculio ferrugineus</name>
    <dbReference type="NCBI Taxonomy" id="354439"/>
    <lineage>
        <taxon>Eukaryota</taxon>
        <taxon>Metazoa</taxon>
        <taxon>Ecdysozoa</taxon>
        <taxon>Arthropoda</taxon>
        <taxon>Hexapoda</taxon>
        <taxon>Insecta</taxon>
        <taxon>Pterygota</taxon>
        <taxon>Neoptera</taxon>
        <taxon>Endopterygota</taxon>
        <taxon>Coleoptera</taxon>
        <taxon>Polyphaga</taxon>
        <taxon>Cucujiformia</taxon>
        <taxon>Curculionidae</taxon>
        <taxon>Dryophthorinae</taxon>
        <taxon>Rhynchophorus</taxon>
    </lineage>
</organism>
<dbReference type="AlphaFoldDB" id="A0A834MA58"/>
<dbReference type="PANTHER" id="PTHR21137:SF43">
    <property type="entry name" value="ODORANT RECEPTOR 47A-RELATED"/>
    <property type="match status" value="1"/>
</dbReference>
<dbReference type="PANTHER" id="PTHR21137">
    <property type="entry name" value="ODORANT RECEPTOR"/>
    <property type="match status" value="1"/>
</dbReference>
<dbReference type="Pfam" id="PF02949">
    <property type="entry name" value="7tm_6"/>
    <property type="match status" value="1"/>
</dbReference>
<keyword evidence="2 9" id="KW-0716">Sensory transduction</keyword>
<feature type="transmembrane region" description="Helical" evidence="9">
    <location>
        <begin position="135"/>
        <end position="156"/>
    </location>
</feature>
<feature type="transmembrane region" description="Helical" evidence="9">
    <location>
        <begin position="73"/>
        <end position="93"/>
    </location>
</feature>
<accession>A0A834MA58</accession>
<dbReference type="GO" id="GO:0004984">
    <property type="term" value="F:olfactory receptor activity"/>
    <property type="evidence" value="ECO:0007669"/>
    <property type="project" value="InterPro"/>
</dbReference>
<reference evidence="10" key="1">
    <citation type="submission" date="2020-08" db="EMBL/GenBank/DDBJ databases">
        <title>Genome sequencing and assembly of the red palm weevil Rhynchophorus ferrugineus.</title>
        <authorList>
            <person name="Dias G.B."/>
            <person name="Bergman C.M."/>
            <person name="Manee M."/>
        </authorList>
    </citation>
    <scope>NUCLEOTIDE SEQUENCE</scope>
    <source>
        <strain evidence="10">AA-2017</strain>
        <tissue evidence="10">Whole larva</tissue>
    </source>
</reference>
<feature type="transmembrane region" description="Helical" evidence="9">
    <location>
        <begin position="44"/>
        <end position="67"/>
    </location>
</feature>
<comment type="caution">
    <text evidence="10">The sequence shown here is derived from an EMBL/GenBank/DDBJ whole genome shotgun (WGS) entry which is preliminary data.</text>
</comment>
<evidence type="ECO:0000256" key="1">
    <source>
        <dbReference type="ARBA" id="ARBA00004141"/>
    </source>
</evidence>
<keyword evidence="6 9" id="KW-0472">Membrane</keyword>
<gene>
    <name evidence="10" type="ORF">GWI33_015007</name>
</gene>
<keyword evidence="5 9" id="KW-1133">Transmembrane helix</keyword>
<evidence type="ECO:0000256" key="4">
    <source>
        <dbReference type="ARBA" id="ARBA00022725"/>
    </source>
</evidence>
<dbReference type="EMBL" id="JAACXV010013822">
    <property type="protein sequence ID" value="KAF7272175.1"/>
    <property type="molecule type" value="Genomic_DNA"/>
</dbReference>
<evidence type="ECO:0000256" key="7">
    <source>
        <dbReference type="ARBA" id="ARBA00023170"/>
    </source>
</evidence>
<keyword evidence="8 9" id="KW-0807">Transducer</keyword>
<dbReference type="Proteomes" id="UP000625711">
    <property type="component" value="Unassembled WGS sequence"/>
</dbReference>
<proteinExistence type="inferred from homology"/>
<feature type="transmembrane region" description="Helical" evidence="9">
    <location>
        <begin position="300"/>
        <end position="319"/>
    </location>
</feature>
<evidence type="ECO:0000256" key="3">
    <source>
        <dbReference type="ARBA" id="ARBA00022692"/>
    </source>
</evidence>
<feature type="transmembrane region" description="Helical" evidence="9">
    <location>
        <begin position="277"/>
        <end position="294"/>
    </location>
</feature>
<dbReference type="GO" id="GO:0007165">
    <property type="term" value="P:signal transduction"/>
    <property type="evidence" value="ECO:0007669"/>
    <property type="project" value="UniProtKB-KW"/>
</dbReference>
<evidence type="ECO:0000256" key="8">
    <source>
        <dbReference type="ARBA" id="ARBA00023224"/>
    </source>
</evidence>
<dbReference type="GO" id="GO:0005549">
    <property type="term" value="F:odorant binding"/>
    <property type="evidence" value="ECO:0007669"/>
    <property type="project" value="InterPro"/>
</dbReference>
<comment type="caution">
    <text evidence="9">Lacks conserved residue(s) required for the propagation of feature annotation.</text>
</comment>
<evidence type="ECO:0000313" key="10">
    <source>
        <dbReference type="EMBL" id="KAF7272175.1"/>
    </source>
</evidence>
<name>A0A834MA58_RHYFE</name>
<evidence type="ECO:0000256" key="9">
    <source>
        <dbReference type="RuleBase" id="RU351113"/>
    </source>
</evidence>
<evidence type="ECO:0000313" key="11">
    <source>
        <dbReference type="Proteomes" id="UP000625711"/>
    </source>
</evidence>
<dbReference type="GO" id="GO:0005886">
    <property type="term" value="C:plasma membrane"/>
    <property type="evidence" value="ECO:0007669"/>
    <property type="project" value="UniProtKB-SubCell"/>
</dbReference>
<evidence type="ECO:0000256" key="2">
    <source>
        <dbReference type="ARBA" id="ARBA00022606"/>
    </source>
</evidence>
<keyword evidence="11" id="KW-1185">Reference proteome</keyword>
<sequence>MDLIKPQLGDDEIFLNIPKPFLILCGLWDENLFQSARKQIVYHYYILILQSLYLSWFLLMLVDFILAVRNDEWTSSSGAIIITYCEMMTKFIIFRRNKVPQFFGHVKHYEQKIKSLNNSRIIKSYKEQASISNKINCCSIIITIIVTSSFVIGGIIDDIESKKFGKDENYRPYKKMYPIWLPFNVRDMEPLILVINLLIAASGVALYNSILMTLVTMSEFLAAQLKVLRIKFSDMTTNRSNRNMNQYLKELIVEHKYIIRLTKAFSHSVRYITLMEYLLNSIAVAAVAIQLLSLKNHEDYMYLASFACTLYIHIFSLGWSANEVKVQSVNVADGINEMDWYDEDADFKRMIHMVMLRAQEPLIIEMGPFAAMTIDSALMSMKAAYSYLMVMKSF</sequence>
<keyword evidence="3 9" id="KW-0812">Transmembrane</keyword>
<keyword evidence="7 9" id="KW-0675">Receptor</keyword>
<comment type="similarity">
    <text evidence="9">Belongs to the insect chemoreceptor superfamily. Heteromeric odorant receptor channel (TC 1.A.69) family.</text>
</comment>
<keyword evidence="4 9" id="KW-0552">Olfaction</keyword>
<protein>
    <recommendedName>
        <fullName evidence="9">Odorant receptor</fullName>
    </recommendedName>
</protein>
<dbReference type="InterPro" id="IPR004117">
    <property type="entry name" value="7tm6_olfct_rcpt"/>
</dbReference>
<dbReference type="OrthoDB" id="6814414at2759"/>
<evidence type="ECO:0000256" key="6">
    <source>
        <dbReference type="ARBA" id="ARBA00023136"/>
    </source>
</evidence>